<sequence>MPGYHDLHSTLTLSHLYKAKVTIRAYHGGEVHVTGGKRIPSSLFKNVTDANILHRLTPQSRQHVKVIHLPDAGITNYGTINEYGFYIKRAAPLEIFWNGEPTRLARYPNQGFLNIDHVLDGQTGKRFTFADRHPLNWTHENEIWTYGYWYWSWADRSVKVAQIDTSNRTVALQKMPLYGLRIGHYANNGSGPGFPNQGGYFRFFNILGELDEPGEYYLDRTTGNLYIWPPGRLHMNDSDVIYASLLDDCVVLRNASNIVFKDFTLEACRRCGFVADLIHDVTFESLEVRNTGAYAIDVNGRDVTVTKCDIHDTDGGVRIVGGIRATLESSGHVVDDNKIWKFSREGAVGNNAVEMAGVGNLVRHNDMFEGQYDAVHWSGNDHVIEYNHIHHTCMNSSDCGALMCGRDWTARGVVIRYNYIHHTLRHVPGADNRGIMLDDQYSSVIIEYNVFSDNMVHVNIGGGRDNIVRYNIFYNATAYAMQIDSRGTSHIFDSDLLPRLKNEVHVNIGGGRDNIVRYNIFYNATAYAMQIDGRGIHSTNNQELNRSLHAVPYKNQLWQSKYPELAIIDSMHKEFPEGNQIHHNVIYQGTNRDVIHGYSGSLTNISWFNVSSIWIATDKSDFVDPSKLDFSVRCSAADWANAANFPQPLSLNEIGPRFPTGPAYKHGSQTTKPTAISAHQNNAPCTTRAPSAEPQHSYLPDGSYPNTLYNVSNQGCWLVIDSCHNYPNMTGKMRDTYGEAHEMAGTDESHCLARAAKQWKTCGSTPNHPVTAIYGPTGAMTVGGDGCFLADYGCPAHGSSNSGSIHRDTYAEQQLNASTNEEACLSRAYNQWQYCGGSDKYPITSIFRPTGRSRTAGGGCWIHVPHCPVHTEVKTMFFDASGAARFHSDAWMFACFSQAEYYWKYCGSHREYPVTAYYRPSAMSTTFP</sequence>
<name>A0ABD3VCM0_SINWO</name>
<dbReference type="EMBL" id="JBJQND010000013">
    <property type="protein sequence ID" value="KAL3858277.1"/>
    <property type="molecule type" value="Genomic_DNA"/>
</dbReference>
<dbReference type="PANTHER" id="PTHR36453:SF1">
    <property type="entry name" value="RIGHT HANDED BETA HELIX DOMAIN-CONTAINING PROTEIN"/>
    <property type="match status" value="1"/>
</dbReference>
<accession>A0ABD3VCM0</accession>
<dbReference type="SUPFAM" id="SSF51126">
    <property type="entry name" value="Pectin lyase-like"/>
    <property type="match status" value="1"/>
</dbReference>
<comment type="caution">
    <text evidence="2">The sequence shown here is derived from an EMBL/GenBank/DDBJ whole genome shotgun (WGS) entry which is preliminary data.</text>
</comment>
<feature type="domain" description="Right handed beta helix" evidence="1">
    <location>
        <begin position="249"/>
        <end position="348"/>
    </location>
</feature>
<organism evidence="2 3">
    <name type="scientific">Sinanodonta woodiana</name>
    <name type="common">Chinese pond mussel</name>
    <name type="synonym">Anodonta woodiana</name>
    <dbReference type="NCBI Taxonomy" id="1069815"/>
    <lineage>
        <taxon>Eukaryota</taxon>
        <taxon>Metazoa</taxon>
        <taxon>Spiralia</taxon>
        <taxon>Lophotrochozoa</taxon>
        <taxon>Mollusca</taxon>
        <taxon>Bivalvia</taxon>
        <taxon>Autobranchia</taxon>
        <taxon>Heteroconchia</taxon>
        <taxon>Palaeoheterodonta</taxon>
        <taxon>Unionida</taxon>
        <taxon>Unionoidea</taxon>
        <taxon>Unionidae</taxon>
        <taxon>Unioninae</taxon>
        <taxon>Sinanodonta</taxon>
    </lineage>
</organism>
<keyword evidence="3" id="KW-1185">Reference proteome</keyword>
<dbReference type="InterPro" id="IPR011050">
    <property type="entry name" value="Pectin_lyase_fold/virulence"/>
</dbReference>
<dbReference type="PANTHER" id="PTHR36453">
    <property type="entry name" value="SECRETED PROTEIN-RELATED"/>
    <property type="match status" value="1"/>
</dbReference>
<dbReference type="Proteomes" id="UP001634394">
    <property type="component" value="Unassembled WGS sequence"/>
</dbReference>
<evidence type="ECO:0000259" key="1">
    <source>
        <dbReference type="Pfam" id="PF13229"/>
    </source>
</evidence>
<feature type="domain" description="Right handed beta helix" evidence="1">
    <location>
        <begin position="352"/>
        <end position="494"/>
    </location>
</feature>
<dbReference type="Pfam" id="PF13229">
    <property type="entry name" value="Beta_helix"/>
    <property type="match status" value="2"/>
</dbReference>
<dbReference type="InterPro" id="IPR039448">
    <property type="entry name" value="Beta_helix"/>
</dbReference>
<evidence type="ECO:0000313" key="2">
    <source>
        <dbReference type="EMBL" id="KAL3858277.1"/>
    </source>
</evidence>
<dbReference type="AlphaFoldDB" id="A0ABD3VCM0"/>
<proteinExistence type="predicted"/>
<dbReference type="InterPro" id="IPR012334">
    <property type="entry name" value="Pectin_lyas_fold"/>
</dbReference>
<dbReference type="SMART" id="SM00710">
    <property type="entry name" value="PbH1"/>
    <property type="match status" value="8"/>
</dbReference>
<dbReference type="InterPro" id="IPR006626">
    <property type="entry name" value="PbH1"/>
</dbReference>
<evidence type="ECO:0000313" key="3">
    <source>
        <dbReference type="Proteomes" id="UP001634394"/>
    </source>
</evidence>
<gene>
    <name evidence="2" type="ORF">ACJMK2_012873</name>
</gene>
<reference evidence="2 3" key="1">
    <citation type="submission" date="2024-11" db="EMBL/GenBank/DDBJ databases">
        <title>Chromosome-level genome assembly of the freshwater bivalve Anodonta woodiana.</title>
        <authorList>
            <person name="Chen X."/>
        </authorList>
    </citation>
    <scope>NUCLEOTIDE SEQUENCE [LARGE SCALE GENOMIC DNA]</scope>
    <source>
        <strain evidence="2">MN2024</strain>
        <tissue evidence="2">Gills</tissue>
    </source>
</reference>
<protein>
    <recommendedName>
        <fullName evidence="1">Right handed beta helix domain-containing protein</fullName>
    </recommendedName>
</protein>
<dbReference type="Gene3D" id="2.160.20.10">
    <property type="entry name" value="Single-stranded right-handed beta-helix, Pectin lyase-like"/>
    <property type="match status" value="1"/>
</dbReference>